<keyword evidence="4" id="KW-1185">Reference proteome</keyword>
<dbReference type="InterPro" id="IPR039315">
    <property type="entry name" value="CheW"/>
</dbReference>
<protein>
    <submittedName>
        <fullName evidence="3">Chemotaxis protein CheW</fullName>
    </submittedName>
</protein>
<proteinExistence type="predicted"/>
<dbReference type="Gene3D" id="2.30.30.40">
    <property type="entry name" value="SH3 Domains"/>
    <property type="match status" value="1"/>
</dbReference>
<gene>
    <name evidence="3" type="primary">cheW</name>
    <name evidence="3" type="ORF">MFFC18_12880</name>
</gene>
<dbReference type="InterPro" id="IPR036061">
    <property type="entry name" value="CheW-like_dom_sf"/>
</dbReference>
<dbReference type="AlphaFoldDB" id="A0A5B9P932"/>
<dbReference type="EMBL" id="CP042912">
    <property type="protein sequence ID" value="QEG21432.1"/>
    <property type="molecule type" value="Genomic_DNA"/>
</dbReference>
<dbReference type="SMART" id="SM00260">
    <property type="entry name" value="CheW"/>
    <property type="match status" value="1"/>
</dbReference>
<dbReference type="Gene3D" id="2.40.50.180">
    <property type="entry name" value="CheA-289, Domain 4"/>
    <property type="match status" value="1"/>
</dbReference>
<reference evidence="3 4" key="1">
    <citation type="submission" date="2019-08" db="EMBL/GenBank/DDBJ databases">
        <title>Deep-cultivation of Planctomycetes and their phenomic and genomic characterization uncovers novel biology.</title>
        <authorList>
            <person name="Wiegand S."/>
            <person name="Jogler M."/>
            <person name="Boedeker C."/>
            <person name="Pinto D."/>
            <person name="Vollmers J."/>
            <person name="Rivas-Marin E."/>
            <person name="Kohn T."/>
            <person name="Peeters S.H."/>
            <person name="Heuer A."/>
            <person name="Rast P."/>
            <person name="Oberbeckmann S."/>
            <person name="Bunk B."/>
            <person name="Jeske O."/>
            <person name="Meyerdierks A."/>
            <person name="Storesund J.E."/>
            <person name="Kallscheuer N."/>
            <person name="Luecker S."/>
            <person name="Lage O.M."/>
            <person name="Pohl T."/>
            <person name="Merkel B.J."/>
            <person name="Hornburger P."/>
            <person name="Mueller R.-W."/>
            <person name="Bruemmer F."/>
            <person name="Labrenz M."/>
            <person name="Spormann A.M."/>
            <person name="Op den Camp H."/>
            <person name="Overmann J."/>
            <person name="Amann R."/>
            <person name="Jetten M.S.M."/>
            <person name="Mascher T."/>
            <person name="Medema M.H."/>
            <person name="Devos D.P."/>
            <person name="Kaster A.-K."/>
            <person name="Ovreas L."/>
            <person name="Rohde M."/>
            <person name="Galperin M.Y."/>
            <person name="Jogler C."/>
        </authorList>
    </citation>
    <scope>NUCLEOTIDE SEQUENCE [LARGE SCALE GENOMIC DNA]</scope>
    <source>
        <strain evidence="3 4">FC18</strain>
    </source>
</reference>
<sequence>MTDPTNILPSDDPLKADVQKALLAAFGEEAIGWLDEADDLELEVQADESPQQETESSSVEITKPDQGLSNLLDQISAAIEGSSTDALASGIDDEADEDGDAVVELGPRYVVFEIGDQQYGIPLDGVLEIDRCGKVTSLPRTPAWLRGVTNLRGQILSVTDFRDLLGLSDQRRAVGEKIIVVHSESHDSCTALVVDRVLGIRNLRGEQGPLEGLSDRLAVFADSLAVTDQATTVLIDPDLLLGSNELSAFAVE</sequence>
<dbReference type="STRING" id="980251.GCA_001642875_01587"/>
<dbReference type="RefSeq" id="WP_075084383.1">
    <property type="nucleotide sequence ID" value="NZ_CP042912.1"/>
</dbReference>
<dbReference type="PANTHER" id="PTHR22617:SF23">
    <property type="entry name" value="CHEMOTAXIS PROTEIN CHEW"/>
    <property type="match status" value="1"/>
</dbReference>
<dbReference type="Pfam" id="PF01584">
    <property type="entry name" value="CheW"/>
    <property type="match status" value="1"/>
</dbReference>
<evidence type="ECO:0000313" key="3">
    <source>
        <dbReference type="EMBL" id="QEG21432.1"/>
    </source>
</evidence>
<evidence type="ECO:0000259" key="2">
    <source>
        <dbReference type="PROSITE" id="PS50851"/>
    </source>
</evidence>
<dbReference type="PROSITE" id="PS50851">
    <property type="entry name" value="CHEW"/>
    <property type="match status" value="1"/>
</dbReference>
<dbReference type="GO" id="GO:0007165">
    <property type="term" value="P:signal transduction"/>
    <property type="evidence" value="ECO:0007669"/>
    <property type="project" value="InterPro"/>
</dbReference>
<dbReference type="GO" id="GO:0005829">
    <property type="term" value="C:cytosol"/>
    <property type="evidence" value="ECO:0007669"/>
    <property type="project" value="TreeGrafter"/>
</dbReference>
<accession>A0A5B9P932</accession>
<feature type="region of interest" description="Disordered" evidence="1">
    <location>
        <begin position="38"/>
        <end position="65"/>
    </location>
</feature>
<dbReference type="GO" id="GO:0006935">
    <property type="term" value="P:chemotaxis"/>
    <property type="evidence" value="ECO:0007669"/>
    <property type="project" value="InterPro"/>
</dbReference>
<dbReference type="PANTHER" id="PTHR22617">
    <property type="entry name" value="CHEMOTAXIS SENSOR HISTIDINE KINASE-RELATED"/>
    <property type="match status" value="1"/>
</dbReference>
<evidence type="ECO:0000256" key="1">
    <source>
        <dbReference type="SAM" id="MobiDB-lite"/>
    </source>
</evidence>
<dbReference type="KEGG" id="mff:MFFC18_12880"/>
<feature type="domain" description="CheW-like" evidence="2">
    <location>
        <begin position="106"/>
        <end position="246"/>
    </location>
</feature>
<dbReference type="SUPFAM" id="SSF50341">
    <property type="entry name" value="CheW-like"/>
    <property type="match status" value="1"/>
</dbReference>
<feature type="compositionally biased region" description="Polar residues" evidence="1">
    <location>
        <begin position="48"/>
        <end position="60"/>
    </location>
</feature>
<dbReference type="Proteomes" id="UP000322214">
    <property type="component" value="Chromosome"/>
</dbReference>
<evidence type="ECO:0000313" key="4">
    <source>
        <dbReference type="Proteomes" id="UP000322214"/>
    </source>
</evidence>
<name>A0A5B9P932_9BACT</name>
<dbReference type="OrthoDB" id="9794382at2"/>
<dbReference type="InterPro" id="IPR002545">
    <property type="entry name" value="CheW-lke_dom"/>
</dbReference>
<organism evidence="3 4">
    <name type="scientific">Mariniblastus fucicola</name>
    <dbReference type="NCBI Taxonomy" id="980251"/>
    <lineage>
        <taxon>Bacteria</taxon>
        <taxon>Pseudomonadati</taxon>
        <taxon>Planctomycetota</taxon>
        <taxon>Planctomycetia</taxon>
        <taxon>Pirellulales</taxon>
        <taxon>Pirellulaceae</taxon>
        <taxon>Mariniblastus</taxon>
    </lineage>
</organism>